<sequence length="121" mass="13815">MLLSTRENQSLNDDEHSSLLNWSNCFRHSVMVFSAIKIVFPAFYFQFWGTGKCHRVQDLASREGVVGFRYLPLQDNPSFSVQNAPTHCRDAGLSQAFRVLAFFNTTVPVFLANTWSHTILL</sequence>
<evidence type="ECO:0000313" key="1">
    <source>
        <dbReference type="EMBL" id="GFR12282.1"/>
    </source>
</evidence>
<reference evidence="1" key="1">
    <citation type="submission" date="2020-07" db="EMBL/GenBank/DDBJ databases">
        <title>Multicomponent nature underlies the extraordinary mechanical properties of spider dragline silk.</title>
        <authorList>
            <person name="Kono N."/>
            <person name="Nakamura H."/>
            <person name="Mori M."/>
            <person name="Yoshida Y."/>
            <person name="Ohtoshi R."/>
            <person name="Malay A.D."/>
            <person name="Moran D.A.P."/>
            <person name="Tomita M."/>
            <person name="Numata K."/>
            <person name="Arakawa K."/>
        </authorList>
    </citation>
    <scope>NUCLEOTIDE SEQUENCE</scope>
</reference>
<name>A0A8X6LL30_TRICU</name>
<dbReference type="AlphaFoldDB" id="A0A8X6LL30"/>
<dbReference type="Proteomes" id="UP000887116">
    <property type="component" value="Unassembled WGS sequence"/>
</dbReference>
<gene>
    <name evidence="1" type="ORF">TNCT_484721</name>
</gene>
<keyword evidence="2" id="KW-1185">Reference proteome</keyword>
<dbReference type="EMBL" id="BMAO01026760">
    <property type="protein sequence ID" value="GFR12282.1"/>
    <property type="molecule type" value="Genomic_DNA"/>
</dbReference>
<organism evidence="1 2">
    <name type="scientific">Trichonephila clavata</name>
    <name type="common">Joro spider</name>
    <name type="synonym">Nephila clavata</name>
    <dbReference type="NCBI Taxonomy" id="2740835"/>
    <lineage>
        <taxon>Eukaryota</taxon>
        <taxon>Metazoa</taxon>
        <taxon>Ecdysozoa</taxon>
        <taxon>Arthropoda</taxon>
        <taxon>Chelicerata</taxon>
        <taxon>Arachnida</taxon>
        <taxon>Araneae</taxon>
        <taxon>Araneomorphae</taxon>
        <taxon>Entelegynae</taxon>
        <taxon>Araneoidea</taxon>
        <taxon>Nephilidae</taxon>
        <taxon>Trichonephila</taxon>
    </lineage>
</organism>
<accession>A0A8X6LL30</accession>
<protein>
    <submittedName>
        <fullName evidence="1">Uncharacterized protein</fullName>
    </submittedName>
</protein>
<comment type="caution">
    <text evidence="1">The sequence shown here is derived from an EMBL/GenBank/DDBJ whole genome shotgun (WGS) entry which is preliminary data.</text>
</comment>
<evidence type="ECO:0000313" key="2">
    <source>
        <dbReference type="Proteomes" id="UP000887116"/>
    </source>
</evidence>
<proteinExistence type="predicted"/>